<keyword evidence="3" id="KW-1185">Reference proteome</keyword>
<proteinExistence type="predicted"/>
<reference evidence="2 3" key="1">
    <citation type="submission" date="2020-03" db="EMBL/GenBank/DDBJ databases">
        <title>Genomic Encyclopedia of Type Strains, Phase IV (KMG-IV): sequencing the most valuable type-strain genomes for metagenomic binning, comparative biology and taxonomic classification.</title>
        <authorList>
            <person name="Goeker M."/>
        </authorList>
    </citation>
    <scope>NUCLEOTIDE SEQUENCE [LARGE SCALE GENOMIC DNA]</scope>
    <source>
        <strain evidence="2 3">DSM 21299</strain>
    </source>
</reference>
<sequence>MTAKPRLSLDHITVTDTTPAQLAQLAAATGCSGICPFLHSMAVLPAMPEYDLVRDAAARRATRAVLADTGVTVDLIYPFTMAGRTVVADFAPALEAGADLGAPLANVLCYDRDPARRTEKLAELADLAASFGIGLAIEFYPPAQVRTLADALAEIDRAGRANIGVTADLLHIVRGGEWDQSLPLLSDPRVRIGQIADGPAEMPADQIEWEAGIQRLVPGKGAFDIAAFLAALNPGVPVSVEVPQQSALEAGVPSLERARAAVDATLACLGDRESISASDRAR</sequence>
<comment type="caution">
    <text evidence="2">The sequence shown here is derived from an EMBL/GenBank/DDBJ whole genome shotgun (WGS) entry which is preliminary data.</text>
</comment>
<keyword evidence="2" id="KW-0413">Isomerase</keyword>
<gene>
    <name evidence="2" type="ORF">FHS54_003165</name>
</gene>
<dbReference type="Gene3D" id="3.20.20.150">
    <property type="entry name" value="Divalent-metal-dependent TIM barrel enzymes"/>
    <property type="match status" value="1"/>
</dbReference>
<feature type="domain" description="Xylose isomerase-like TIM barrel" evidence="1">
    <location>
        <begin position="24"/>
        <end position="254"/>
    </location>
</feature>
<organism evidence="2 3">
    <name type="scientific">Sphingobium vermicomposti</name>
    <dbReference type="NCBI Taxonomy" id="529005"/>
    <lineage>
        <taxon>Bacteria</taxon>
        <taxon>Pseudomonadati</taxon>
        <taxon>Pseudomonadota</taxon>
        <taxon>Alphaproteobacteria</taxon>
        <taxon>Sphingomonadales</taxon>
        <taxon>Sphingomonadaceae</taxon>
        <taxon>Sphingobium</taxon>
    </lineage>
</organism>
<dbReference type="EMBL" id="JAASQR010000004">
    <property type="protein sequence ID" value="NIJ18165.1"/>
    <property type="molecule type" value="Genomic_DNA"/>
</dbReference>
<dbReference type="PANTHER" id="PTHR12110">
    <property type="entry name" value="HYDROXYPYRUVATE ISOMERASE"/>
    <property type="match status" value="1"/>
</dbReference>
<protein>
    <submittedName>
        <fullName evidence="2">Sugar phosphate isomerase/epimerase</fullName>
    </submittedName>
</protein>
<dbReference type="InterPro" id="IPR036237">
    <property type="entry name" value="Xyl_isomerase-like_sf"/>
</dbReference>
<dbReference type="Proteomes" id="UP000576821">
    <property type="component" value="Unassembled WGS sequence"/>
</dbReference>
<name>A0A846MH70_9SPHN</name>
<dbReference type="SUPFAM" id="SSF51658">
    <property type="entry name" value="Xylose isomerase-like"/>
    <property type="match status" value="1"/>
</dbReference>
<dbReference type="PANTHER" id="PTHR12110:SF48">
    <property type="entry name" value="BLL3656 PROTEIN"/>
    <property type="match status" value="1"/>
</dbReference>
<dbReference type="PROSITE" id="PS51257">
    <property type="entry name" value="PROKAR_LIPOPROTEIN"/>
    <property type="match status" value="1"/>
</dbReference>
<dbReference type="InterPro" id="IPR050312">
    <property type="entry name" value="IolE/XylAMocC-like"/>
</dbReference>
<dbReference type="InterPro" id="IPR013022">
    <property type="entry name" value="Xyl_isomerase-like_TIM-brl"/>
</dbReference>
<dbReference type="Pfam" id="PF01261">
    <property type="entry name" value="AP_endonuc_2"/>
    <property type="match status" value="1"/>
</dbReference>
<evidence type="ECO:0000313" key="2">
    <source>
        <dbReference type="EMBL" id="NIJ18165.1"/>
    </source>
</evidence>
<accession>A0A846MH70</accession>
<dbReference type="RefSeq" id="WP_167305037.1">
    <property type="nucleotide sequence ID" value="NZ_JAASQR010000004.1"/>
</dbReference>
<dbReference type="GO" id="GO:0016853">
    <property type="term" value="F:isomerase activity"/>
    <property type="evidence" value="ECO:0007669"/>
    <property type="project" value="UniProtKB-KW"/>
</dbReference>
<evidence type="ECO:0000313" key="3">
    <source>
        <dbReference type="Proteomes" id="UP000576821"/>
    </source>
</evidence>
<evidence type="ECO:0000259" key="1">
    <source>
        <dbReference type="Pfam" id="PF01261"/>
    </source>
</evidence>
<dbReference type="AlphaFoldDB" id="A0A846MH70"/>